<feature type="region of interest" description="Disordered" evidence="13">
    <location>
        <begin position="734"/>
        <end position="781"/>
    </location>
</feature>
<dbReference type="EC" id="3.4.24.-" evidence="11"/>
<comment type="similarity">
    <text evidence="2 11">In the C-terminal section; belongs to the peptidase M41 family.</text>
</comment>
<feature type="binding site" evidence="11">
    <location>
        <position position="630"/>
    </location>
    <ligand>
        <name>Zn(2+)</name>
        <dbReference type="ChEBI" id="CHEBI:29105"/>
        <note>catalytic</note>
    </ligand>
</feature>
<evidence type="ECO:0000256" key="3">
    <source>
        <dbReference type="ARBA" id="ARBA00022670"/>
    </source>
</evidence>
<feature type="transmembrane region" description="Helical" evidence="11">
    <location>
        <begin position="238"/>
        <end position="260"/>
    </location>
</feature>
<keyword evidence="10 11" id="KW-0472">Membrane</keyword>
<feature type="region of interest" description="Disordered" evidence="13">
    <location>
        <begin position="1"/>
        <end position="20"/>
    </location>
</feature>
<dbReference type="Pfam" id="PF00004">
    <property type="entry name" value="AAA"/>
    <property type="match status" value="1"/>
</dbReference>
<proteinExistence type="inferred from homology"/>
<keyword evidence="8 11" id="KW-0067">ATP-binding</keyword>
<protein>
    <recommendedName>
        <fullName evidence="11">ATP-dependent zinc metalloprotease FtsH</fullName>
        <ecNumber evidence="11">3.4.24.-</ecNumber>
    </recommendedName>
</protein>
<keyword evidence="4 11" id="KW-0479">Metal-binding</keyword>
<dbReference type="SMART" id="SM00382">
    <property type="entry name" value="AAA"/>
    <property type="match status" value="1"/>
</dbReference>
<dbReference type="HAMAP" id="MF_01458">
    <property type="entry name" value="FtsH"/>
    <property type="match status" value="1"/>
</dbReference>
<feature type="active site" evidence="11">
    <location>
        <position position="555"/>
    </location>
</feature>
<feature type="binding site" evidence="11">
    <location>
        <position position="558"/>
    </location>
    <ligand>
        <name>Zn(2+)</name>
        <dbReference type="ChEBI" id="CHEBI:29105"/>
        <note>catalytic</note>
    </ligand>
</feature>
<keyword evidence="3 11" id="KW-0645">Protease</keyword>
<feature type="transmembrane region" description="Helical" evidence="11">
    <location>
        <begin position="24"/>
        <end position="44"/>
    </location>
</feature>
<comment type="similarity">
    <text evidence="12">Belongs to the AAA ATPase family.</text>
</comment>
<dbReference type="InterPro" id="IPR003960">
    <property type="entry name" value="ATPase_AAA_CS"/>
</dbReference>
<dbReference type="InterPro" id="IPR000642">
    <property type="entry name" value="Peptidase_M41"/>
</dbReference>
<feature type="binding site" evidence="11">
    <location>
        <begin position="332"/>
        <end position="339"/>
    </location>
    <ligand>
        <name>ATP</name>
        <dbReference type="ChEBI" id="CHEBI:30616"/>
    </ligand>
</feature>
<keyword evidence="16" id="KW-1185">Reference proteome</keyword>
<comment type="function">
    <text evidence="11">Acts as a processive, ATP-dependent zinc metallopeptidase for both cytoplasmic and membrane proteins. Plays a role in the quality control of integral membrane proteins.</text>
</comment>
<name>A0ABP9UPV8_9BACT</name>
<feature type="binding site" evidence="11">
    <location>
        <position position="554"/>
    </location>
    <ligand>
        <name>Zn(2+)</name>
        <dbReference type="ChEBI" id="CHEBI:29105"/>
        <note>catalytic</note>
    </ligand>
</feature>
<dbReference type="InterPro" id="IPR041569">
    <property type="entry name" value="AAA_lid_3"/>
</dbReference>
<evidence type="ECO:0000313" key="16">
    <source>
        <dbReference type="Proteomes" id="UP001476282"/>
    </source>
</evidence>
<feature type="compositionally biased region" description="Low complexity" evidence="13">
    <location>
        <begin position="7"/>
        <end position="20"/>
    </location>
</feature>
<dbReference type="PANTHER" id="PTHR23076:SF97">
    <property type="entry name" value="ATP-DEPENDENT ZINC METALLOPROTEASE YME1L1"/>
    <property type="match status" value="1"/>
</dbReference>
<dbReference type="InterPro" id="IPR027417">
    <property type="entry name" value="P-loop_NTPase"/>
</dbReference>
<evidence type="ECO:0000256" key="10">
    <source>
        <dbReference type="ARBA" id="ARBA00023136"/>
    </source>
</evidence>
<dbReference type="Gene3D" id="1.20.58.760">
    <property type="entry name" value="Peptidase M41"/>
    <property type="match status" value="1"/>
</dbReference>
<keyword evidence="7 11" id="KW-0862">Zinc</keyword>
<dbReference type="EMBL" id="BAABRI010000015">
    <property type="protein sequence ID" value="GAA5483581.1"/>
    <property type="molecule type" value="Genomic_DNA"/>
</dbReference>
<evidence type="ECO:0000256" key="8">
    <source>
        <dbReference type="ARBA" id="ARBA00022840"/>
    </source>
</evidence>
<dbReference type="Gene3D" id="3.40.50.300">
    <property type="entry name" value="P-loop containing nucleotide triphosphate hydrolases"/>
    <property type="match status" value="1"/>
</dbReference>
<dbReference type="InterPro" id="IPR003959">
    <property type="entry name" value="ATPase_AAA_core"/>
</dbReference>
<keyword evidence="11" id="KW-0812">Transmembrane</keyword>
<dbReference type="PROSITE" id="PS00674">
    <property type="entry name" value="AAA"/>
    <property type="match status" value="1"/>
</dbReference>
<dbReference type="RefSeq" id="WP_353567691.1">
    <property type="nucleotide sequence ID" value="NZ_BAABRI010000015.1"/>
</dbReference>
<dbReference type="InterPro" id="IPR037219">
    <property type="entry name" value="Peptidase_M41-like"/>
</dbReference>
<gene>
    <name evidence="15" type="primary">ftsH_2</name>
    <name evidence="11" type="synonym">ftsH</name>
    <name evidence="15" type="ORF">Hsar01_02815</name>
</gene>
<keyword evidence="11" id="KW-1133">Transmembrane helix</keyword>
<sequence length="781" mass="86338">MSDPSQNRSPQGPGPRGPNNVPGFNWRLAIFLGLALLALGVAFFSKDLNGKPKQISFNEFHKKWDQGLIITDDSHKPLVVKTSDGSSKASVTGWYREKPNLEKLETKIVSFQVPFGRRTEQEQQVIHALGEHLPQRQHEEQLPASLETDELYTLSDFRGSMANGYVITDDPNRPLTLHSTDYDAILTGYARVPVGPLPAPKAEELQQFIVDTSLYVQSDEISRLLANSDAKYISDDGMFGRIVLTFLPVLLIILLLFFLFRQQMKAAGRGAMSFGKSKARLLTRDHNKVTFKDVAGIQEAKEELWEIVDFLRDPRKFQKLGGSIPKGVLMVGPPGTGKTLLARAIAGEADVPFFSISGSDFVEMFVGVGASRVRDMFEQGKKHAPCLIFIDEIDAVGRHRGHGLGGGHDEREQTLNQLLVEMDGFDTQEGIIIIAATNRPDVLDPALLRPGRFDRQVTVSLPDVKGREQILGVHAKKIKLSPATELGVIARGTPGFSGAELANLINEAALLAARKGLNAVTLAELEEARDKVRWGRERRSLALSENEKKTTAYHEAGHALLLATLEHVDPLHKVTIIPRGPYLGAAFHLPKEDKYHFHKRQGVEQLIVTMGGRVAEEITFGDVTSGASGDIRQATRLARQMVCEWGMSEELGMVEYGEHQGEVFLARDISRDRNYSEATAQKIDAEIRRVIDRAYTDAKRLLLEKRDKLELIAQALLEYETLDAHHIFDLIEHGQMKDPPSSPKPPSLPDEPPKKKAEPRSGTPEEDDDGPLPGTVAGAPA</sequence>
<evidence type="ECO:0000256" key="9">
    <source>
        <dbReference type="ARBA" id="ARBA00023049"/>
    </source>
</evidence>
<dbReference type="Pfam" id="PF17862">
    <property type="entry name" value="AAA_lid_3"/>
    <property type="match status" value="1"/>
</dbReference>
<keyword evidence="5 11" id="KW-0547">Nucleotide-binding</keyword>
<evidence type="ECO:0000256" key="4">
    <source>
        <dbReference type="ARBA" id="ARBA00022723"/>
    </source>
</evidence>
<comment type="caution">
    <text evidence="15">The sequence shown here is derived from an EMBL/GenBank/DDBJ whole genome shotgun (WGS) entry which is preliminary data.</text>
</comment>
<comment type="subunit">
    <text evidence="11">Homohexamer.</text>
</comment>
<dbReference type="SUPFAM" id="SSF52540">
    <property type="entry name" value="P-loop containing nucleoside triphosphate hydrolases"/>
    <property type="match status" value="1"/>
</dbReference>
<dbReference type="GO" id="GO:0008237">
    <property type="term" value="F:metallopeptidase activity"/>
    <property type="evidence" value="ECO:0007669"/>
    <property type="project" value="UniProtKB-KW"/>
</dbReference>
<dbReference type="Pfam" id="PF01434">
    <property type="entry name" value="Peptidase_M41"/>
    <property type="match status" value="1"/>
</dbReference>
<evidence type="ECO:0000256" key="2">
    <source>
        <dbReference type="ARBA" id="ARBA00010044"/>
    </source>
</evidence>
<keyword evidence="6 11" id="KW-0378">Hydrolase</keyword>
<evidence type="ECO:0000256" key="1">
    <source>
        <dbReference type="ARBA" id="ARBA00004370"/>
    </source>
</evidence>
<dbReference type="PANTHER" id="PTHR23076">
    <property type="entry name" value="METALLOPROTEASE M41 FTSH"/>
    <property type="match status" value="1"/>
</dbReference>
<dbReference type="InterPro" id="IPR003593">
    <property type="entry name" value="AAA+_ATPase"/>
</dbReference>
<keyword evidence="11" id="KW-1003">Cell membrane</keyword>
<dbReference type="Proteomes" id="UP001476282">
    <property type="component" value="Unassembled WGS sequence"/>
</dbReference>
<evidence type="ECO:0000256" key="5">
    <source>
        <dbReference type="ARBA" id="ARBA00022741"/>
    </source>
</evidence>
<dbReference type="NCBIfam" id="TIGR01241">
    <property type="entry name" value="FtsH_fam"/>
    <property type="match status" value="1"/>
</dbReference>
<comment type="subcellular location">
    <subcellularLocation>
        <location evidence="11">Cell membrane</location>
        <topology evidence="11">Multi-pass membrane protein</topology>
        <orientation evidence="11">Cytoplasmic side</orientation>
    </subcellularLocation>
    <subcellularLocation>
        <location evidence="1">Membrane</location>
    </subcellularLocation>
</comment>
<dbReference type="Gene3D" id="1.10.8.60">
    <property type="match status" value="1"/>
</dbReference>
<dbReference type="CDD" id="cd19501">
    <property type="entry name" value="RecA-like_FtsH"/>
    <property type="match status" value="1"/>
</dbReference>
<dbReference type="SUPFAM" id="SSF140990">
    <property type="entry name" value="FtsH protease domain-like"/>
    <property type="match status" value="1"/>
</dbReference>
<dbReference type="InterPro" id="IPR005936">
    <property type="entry name" value="FtsH"/>
</dbReference>
<feature type="compositionally biased region" description="Pro residues" evidence="13">
    <location>
        <begin position="740"/>
        <end position="750"/>
    </location>
</feature>
<comment type="cofactor">
    <cofactor evidence="11">
        <name>Zn(2+)</name>
        <dbReference type="ChEBI" id="CHEBI:29105"/>
    </cofactor>
    <text evidence="11">Binds 1 zinc ion per subunit.</text>
</comment>
<evidence type="ECO:0000256" key="7">
    <source>
        <dbReference type="ARBA" id="ARBA00022833"/>
    </source>
</evidence>
<feature type="domain" description="AAA+ ATPase" evidence="14">
    <location>
        <begin position="324"/>
        <end position="463"/>
    </location>
</feature>
<evidence type="ECO:0000256" key="12">
    <source>
        <dbReference type="RuleBase" id="RU003651"/>
    </source>
</evidence>
<reference evidence="15 16" key="1">
    <citation type="submission" date="2024-02" db="EMBL/GenBank/DDBJ databases">
        <title>Haloferula sargassicola NBRC 104335.</title>
        <authorList>
            <person name="Ichikawa N."/>
            <person name="Katano-Makiyama Y."/>
            <person name="Hidaka K."/>
        </authorList>
    </citation>
    <scope>NUCLEOTIDE SEQUENCE [LARGE SCALE GENOMIC DNA]</scope>
    <source>
        <strain evidence="15 16">NBRC 104335</strain>
    </source>
</reference>
<accession>A0ABP9UPV8</accession>
<evidence type="ECO:0000256" key="13">
    <source>
        <dbReference type="SAM" id="MobiDB-lite"/>
    </source>
</evidence>
<evidence type="ECO:0000259" key="14">
    <source>
        <dbReference type="SMART" id="SM00382"/>
    </source>
</evidence>
<organism evidence="15 16">
    <name type="scientific">Haloferula sargassicola</name>
    <dbReference type="NCBI Taxonomy" id="490096"/>
    <lineage>
        <taxon>Bacteria</taxon>
        <taxon>Pseudomonadati</taxon>
        <taxon>Verrucomicrobiota</taxon>
        <taxon>Verrucomicrobiia</taxon>
        <taxon>Verrucomicrobiales</taxon>
        <taxon>Verrucomicrobiaceae</taxon>
        <taxon>Haloferula</taxon>
    </lineage>
</organism>
<evidence type="ECO:0000313" key="15">
    <source>
        <dbReference type="EMBL" id="GAA5483581.1"/>
    </source>
</evidence>
<evidence type="ECO:0000256" key="11">
    <source>
        <dbReference type="HAMAP-Rule" id="MF_01458"/>
    </source>
</evidence>
<comment type="similarity">
    <text evidence="11">In the central section; belongs to the AAA ATPase family.</text>
</comment>
<evidence type="ECO:0000256" key="6">
    <source>
        <dbReference type="ARBA" id="ARBA00022801"/>
    </source>
</evidence>
<keyword evidence="9 11" id="KW-0482">Metalloprotease</keyword>